<organism evidence="5 6">
    <name type="scientific">Thermus scotoductus</name>
    <dbReference type="NCBI Taxonomy" id="37636"/>
    <lineage>
        <taxon>Bacteria</taxon>
        <taxon>Thermotogati</taxon>
        <taxon>Deinococcota</taxon>
        <taxon>Deinococci</taxon>
        <taxon>Thermales</taxon>
        <taxon>Thermaceae</taxon>
        <taxon>Thermus</taxon>
    </lineage>
</organism>
<comment type="caution">
    <text evidence="5">The sequence shown here is derived from an EMBL/GenBank/DDBJ whole genome shotgun (WGS) entry which is preliminary data.</text>
</comment>
<dbReference type="EMBL" id="PEMN01000345">
    <property type="protein sequence ID" value="RTI14783.1"/>
    <property type="molecule type" value="Genomic_DNA"/>
</dbReference>
<keyword evidence="4" id="KW-0998">Cell outer membrane</keyword>
<evidence type="ECO:0000313" key="5">
    <source>
        <dbReference type="EMBL" id="RTI14783.1"/>
    </source>
</evidence>
<dbReference type="InterPro" id="IPR045584">
    <property type="entry name" value="Pilin-like"/>
</dbReference>
<dbReference type="GO" id="GO:0042597">
    <property type="term" value="C:periplasmic space"/>
    <property type="evidence" value="ECO:0007669"/>
    <property type="project" value="UniProtKB-SubCell"/>
</dbReference>
<name>A0A430UYZ3_THESC</name>
<accession>A0A430UYZ3</accession>
<sequence length="229" mass="25298">MRPRGFTLVELLVAIALLALIFAVALRYFTLQAEQTRRIQARSEVQDRVRLVMEVVSQDLLLAGNQYYIPSSGSVSQKINVPSPYLSATDGGYKDTFRVRYVTSLRREVSSACREVSYSFQDNTLRREDKSCGGSSNPQPLADGILALDITYICSNFDQSTGTFLTAKSGSPPCPAGSYTRSARVRVVGRSLTRVSGSTFSDPAFASECKDYFCFALEQEVLLPNLKDQ</sequence>
<dbReference type="Pfam" id="PF07963">
    <property type="entry name" value="N_methyl"/>
    <property type="match status" value="1"/>
</dbReference>
<dbReference type="InterPro" id="IPR012902">
    <property type="entry name" value="N_methyl_site"/>
</dbReference>
<evidence type="ECO:0000256" key="3">
    <source>
        <dbReference type="ARBA" id="ARBA00022764"/>
    </source>
</evidence>
<comment type="subcellular location">
    <subcellularLocation>
        <location evidence="1">Cell outer membrane</location>
        <topology evidence="1">Single-pass membrane protein</topology>
    </subcellularLocation>
    <subcellularLocation>
        <location evidence="2">Periplasm</location>
    </subcellularLocation>
</comment>
<reference evidence="5 6" key="1">
    <citation type="journal article" date="2019" name="Extremophiles">
        <title>Biogeography of thermophiles and predominance of Thermus scotoductus in domestic water heaters.</title>
        <authorList>
            <person name="Wilpiszeski R.L."/>
            <person name="Zhang Z."/>
            <person name="House C.H."/>
        </authorList>
    </citation>
    <scope>NUCLEOTIDE SEQUENCE [LARGE SCALE GENOMIC DNA]</scope>
    <source>
        <strain evidence="5 6">10_S10</strain>
    </source>
</reference>
<evidence type="ECO:0000256" key="4">
    <source>
        <dbReference type="ARBA" id="ARBA00023237"/>
    </source>
</evidence>
<dbReference type="SUPFAM" id="SSF54523">
    <property type="entry name" value="Pili subunits"/>
    <property type="match status" value="1"/>
</dbReference>
<protein>
    <submittedName>
        <fullName evidence="5">Prepilin</fullName>
    </submittedName>
</protein>
<keyword evidence="3" id="KW-0574">Periplasm</keyword>
<dbReference type="GO" id="GO:0009279">
    <property type="term" value="C:cell outer membrane"/>
    <property type="evidence" value="ECO:0007669"/>
    <property type="project" value="UniProtKB-SubCell"/>
</dbReference>
<evidence type="ECO:0000256" key="1">
    <source>
        <dbReference type="ARBA" id="ARBA00004203"/>
    </source>
</evidence>
<dbReference type="RefSeq" id="WP_126206843.1">
    <property type="nucleotide sequence ID" value="NZ_PEMF01000310.1"/>
</dbReference>
<gene>
    <name evidence="5" type="ORF">CSW23_09770</name>
</gene>
<proteinExistence type="predicted"/>
<keyword evidence="4" id="KW-0472">Membrane</keyword>
<evidence type="ECO:0000256" key="2">
    <source>
        <dbReference type="ARBA" id="ARBA00004418"/>
    </source>
</evidence>
<dbReference type="NCBIfam" id="TIGR02532">
    <property type="entry name" value="IV_pilin_GFxxxE"/>
    <property type="match status" value="1"/>
</dbReference>
<evidence type="ECO:0000313" key="6">
    <source>
        <dbReference type="Proteomes" id="UP000288073"/>
    </source>
</evidence>
<dbReference type="Gene3D" id="3.30.700.10">
    <property type="entry name" value="Glycoprotein, Type 4 Pilin"/>
    <property type="match status" value="1"/>
</dbReference>
<dbReference type="PROSITE" id="PS00409">
    <property type="entry name" value="PROKAR_NTER_METHYL"/>
    <property type="match status" value="1"/>
</dbReference>
<dbReference type="Proteomes" id="UP000288073">
    <property type="component" value="Unassembled WGS sequence"/>
</dbReference>
<dbReference type="AlphaFoldDB" id="A0A430UYZ3"/>